<name>A0ABN9UQ00_9DINO</name>
<dbReference type="PANTHER" id="PTHR11575:SF48">
    <property type="entry name" value="5'-NUCLEOTIDASE"/>
    <property type="match status" value="1"/>
</dbReference>
<gene>
    <name evidence="1" type="ORF">PCOR1329_LOCUS50006</name>
</gene>
<comment type="caution">
    <text evidence="1">The sequence shown here is derived from an EMBL/GenBank/DDBJ whole genome shotgun (WGS) entry which is preliminary data.</text>
</comment>
<dbReference type="Proteomes" id="UP001189429">
    <property type="component" value="Unassembled WGS sequence"/>
</dbReference>
<sequence length="125" mass="13929">MGLQYLPAVETARECVAELRERGAQVVLAVTHLPLTGPADEPTDQVLMQSCPGIDMLLGGHDHFYLYDRERNIVKSGSDFKHLSHVTIHLQHGQVVASECERFDVTRGVPIRGGVRRRQVRPPHG</sequence>
<accession>A0ABN9UQ00</accession>
<organism evidence="1 2">
    <name type="scientific">Prorocentrum cordatum</name>
    <dbReference type="NCBI Taxonomy" id="2364126"/>
    <lineage>
        <taxon>Eukaryota</taxon>
        <taxon>Sar</taxon>
        <taxon>Alveolata</taxon>
        <taxon>Dinophyceae</taxon>
        <taxon>Prorocentrales</taxon>
        <taxon>Prorocentraceae</taxon>
        <taxon>Prorocentrum</taxon>
    </lineage>
</organism>
<keyword evidence="2" id="KW-1185">Reference proteome</keyword>
<dbReference type="Gene3D" id="3.60.21.10">
    <property type="match status" value="1"/>
</dbReference>
<dbReference type="PANTHER" id="PTHR11575">
    <property type="entry name" value="5'-NUCLEOTIDASE-RELATED"/>
    <property type="match status" value="1"/>
</dbReference>
<dbReference type="EMBL" id="CAUYUJ010016059">
    <property type="protein sequence ID" value="CAK0861298.1"/>
    <property type="molecule type" value="Genomic_DNA"/>
</dbReference>
<dbReference type="SUPFAM" id="SSF56300">
    <property type="entry name" value="Metallo-dependent phosphatases"/>
    <property type="match status" value="1"/>
</dbReference>
<dbReference type="InterPro" id="IPR029052">
    <property type="entry name" value="Metallo-depent_PP-like"/>
</dbReference>
<evidence type="ECO:0000313" key="2">
    <source>
        <dbReference type="Proteomes" id="UP001189429"/>
    </source>
</evidence>
<evidence type="ECO:0008006" key="3">
    <source>
        <dbReference type="Google" id="ProtNLM"/>
    </source>
</evidence>
<reference evidence="1" key="1">
    <citation type="submission" date="2023-10" db="EMBL/GenBank/DDBJ databases">
        <authorList>
            <person name="Chen Y."/>
            <person name="Shah S."/>
            <person name="Dougan E. K."/>
            <person name="Thang M."/>
            <person name="Chan C."/>
        </authorList>
    </citation>
    <scope>NUCLEOTIDE SEQUENCE [LARGE SCALE GENOMIC DNA]</scope>
</reference>
<protein>
    <recommendedName>
        <fullName evidence="3">5'-nucleotidase</fullName>
    </recommendedName>
</protein>
<proteinExistence type="predicted"/>
<dbReference type="InterPro" id="IPR006179">
    <property type="entry name" value="5_nucleotidase/apyrase"/>
</dbReference>
<evidence type="ECO:0000313" key="1">
    <source>
        <dbReference type="EMBL" id="CAK0861298.1"/>
    </source>
</evidence>